<name>A0A6J4NFI1_9CYAN</name>
<gene>
    <name evidence="1" type="ORF">AVDCRST_MAG84-5367</name>
</gene>
<organism evidence="1">
    <name type="scientific">uncultured Microcoleus sp</name>
    <dbReference type="NCBI Taxonomy" id="259945"/>
    <lineage>
        <taxon>Bacteria</taxon>
        <taxon>Bacillati</taxon>
        <taxon>Cyanobacteriota</taxon>
        <taxon>Cyanophyceae</taxon>
        <taxon>Oscillatoriophycideae</taxon>
        <taxon>Oscillatoriales</taxon>
        <taxon>Microcoleaceae</taxon>
        <taxon>Microcoleus</taxon>
        <taxon>environmental samples</taxon>
    </lineage>
</organism>
<dbReference type="EMBL" id="CADCTZ010001240">
    <property type="protein sequence ID" value="CAA9386579.1"/>
    <property type="molecule type" value="Genomic_DNA"/>
</dbReference>
<accession>A0A6J4NFI1</accession>
<evidence type="ECO:0000313" key="1">
    <source>
        <dbReference type="EMBL" id="CAA9386579.1"/>
    </source>
</evidence>
<protein>
    <submittedName>
        <fullName evidence="1">Uncharacterized protein</fullName>
    </submittedName>
</protein>
<reference evidence="1" key="1">
    <citation type="submission" date="2020-02" db="EMBL/GenBank/DDBJ databases">
        <authorList>
            <person name="Meier V. D."/>
        </authorList>
    </citation>
    <scope>NUCLEOTIDE SEQUENCE</scope>
    <source>
        <strain evidence="1">AVDCRST_MAG84</strain>
    </source>
</reference>
<proteinExistence type="predicted"/>
<sequence>QPVSAEVATQLIRHPELLSTTIWDEQSL</sequence>
<dbReference type="AlphaFoldDB" id="A0A6J4NFI1"/>
<feature type="non-terminal residue" evidence="1">
    <location>
        <position position="1"/>
    </location>
</feature>